<dbReference type="InterPro" id="IPR016039">
    <property type="entry name" value="Thiolase-like"/>
</dbReference>
<dbReference type="RefSeq" id="WP_066768952.1">
    <property type="nucleotide sequence ID" value="NZ_BMIP01000007.1"/>
</dbReference>
<dbReference type="CDD" id="cd00829">
    <property type="entry name" value="SCP-x_thiolase"/>
    <property type="match status" value="1"/>
</dbReference>
<dbReference type="Pfam" id="PF22691">
    <property type="entry name" value="Thiolase_C_1"/>
    <property type="match status" value="1"/>
</dbReference>
<evidence type="ECO:0000313" key="3">
    <source>
        <dbReference type="EMBL" id="GGD77312.1"/>
    </source>
</evidence>
<evidence type="ECO:0000259" key="2">
    <source>
        <dbReference type="Pfam" id="PF22691"/>
    </source>
</evidence>
<dbReference type="NCBIfam" id="NF005704">
    <property type="entry name" value="PRK07516.1"/>
    <property type="match status" value="1"/>
</dbReference>
<name>A0A917DXY8_9SPHN</name>
<keyword evidence="4" id="KW-1185">Reference proteome</keyword>
<dbReference type="OrthoDB" id="9790314at2"/>
<dbReference type="EMBL" id="BMIP01000007">
    <property type="protein sequence ID" value="GGD77312.1"/>
    <property type="molecule type" value="Genomic_DNA"/>
</dbReference>
<sequence length="389" mass="40903">MSNAVIVGWGHTKFGKFDALSLEDLIVSAAREAIEDSGIDAAEIDAVWLGQFNSGLVPDGFCSSMIHGADPALRFKPAIRCENACASGAAALYSALDAIDSGRIRAALVVGAEKMTGLDTAGVTKALSGGSYQREESGVTFPEIFAHYARAYAQEYQDPSEGMARIAVKNHGNAMRNPLAQMHKPIDLDFALNVSDRNPMIASPLKLSDCSLVSDGAAALVVVHRDLLDQFRRAVGFRAVAQVNDLLPLSAKRLVDFEGPGRAFAQAYAQAGLRVDDIDFAEVHDCFTIAELLTMEAMGLADRGKASAALADGVTERDGRLPINVSGGLKSKGHPVGATGISMHVTAARLLTNEAGDMNLPQTPDIGLCFNMGGGAVASCVSILEQVKG</sequence>
<dbReference type="Pfam" id="PF00108">
    <property type="entry name" value="Thiolase_N"/>
    <property type="match status" value="1"/>
</dbReference>
<dbReference type="InterPro" id="IPR002155">
    <property type="entry name" value="Thiolase"/>
</dbReference>
<reference evidence="3" key="1">
    <citation type="journal article" date="2014" name="Int. J. Syst. Evol. Microbiol.">
        <title>Complete genome sequence of Corynebacterium casei LMG S-19264T (=DSM 44701T), isolated from a smear-ripened cheese.</title>
        <authorList>
            <consortium name="US DOE Joint Genome Institute (JGI-PGF)"/>
            <person name="Walter F."/>
            <person name="Albersmeier A."/>
            <person name="Kalinowski J."/>
            <person name="Ruckert C."/>
        </authorList>
    </citation>
    <scope>NUCLEOTIDE SEQUENCE</scope>
    <source>
        <strain evidence="3">CGMCC 1.15360</strain>
    </source>
</reference>
<gene>
    <name evidence="3" type="ORF">GCM10010990_28790</name>
</gene>
<dbReference type="PIRSF" id="PIRSF000429">
    <property type="entry name" value="Ac-CoA_Ac_transf"/>
    <property type="match status" value="1"/>
</dbReference>
<proteinExistence type="predicted"/>
<dbReference type="Proteomes" id="UP000612349">
    <property type="component" value="Unassembled WGS sequence"/>
</dbReference>
<comment type="caution">
    <text evidence="3">The sequence shown here is derived from an EMBL/GenBank/DDBJ whole genome shotgun (WGS) entry which is preliminary data.</text>
</comment>
<dbReference type="SUPFAM" id="SSF53901">
    <property type="entry name" value="Thiolase-like"/>
    <property type="match status" value="1"/>
</dbReference>
<dbReference type="Gene3D" id="3.40.47.10">
    <property type="match status" value="1"/>
</dbReference>
<dbReference type="PANTHER" id="PTHR42870">
    <property type="entry name" value="ACETYL-COA C-ACETYLTRANSFERASE"/>
    <property type="match status" value="1"/>
</dbReference>
<protein>
    <submittedName>
        <fullName evidence="3">Acetyl-CoA acetyltransferase</fullName>
    </submittedName>
</protein>
<dbReference type="InterPro" id="IPR020616">
    <property type="entry name" value="Thiolase_N"/>
</dbReference>
<feature type="domain" description="Thiolase N-terminal" evidence="1">
    <location>
        <begin position="5"/>
        <end position="225"/>
    </location>
</feature>
<reference evidence="3" key="2">
    <citation type="submission" date="2020-09" db="EMBL/GenBank/DDBJ databases">
        <authorList>
            <person name="Sun Q."/>
            <person name="Zhou Y."/>
        </authorList>
    </citation>
    <scope>NUCLEOTIDE SEQUENCE</scope>
    <source>
        <strain evidence="3">CGMCC 1.15360</strain>
    </source>
</reference>
<evidence type="ECO:0000313" key="4">
    <source>
        <dbReference type="Proteomes" id="UP000612349"/>
    </source>
</evidence>
<accession>A0A917DXY8</accession>
<dbReference type="AlphaFoldDB" id="A0A917DXY8"/>
<dbReference type="GO" id="GO:0003988">
    <property type="term" value="F:acetyl-CoA C-acyltransferase activity"/>
    <property type="evidence" value="ECO:0007669"/>
    <property type="project" value="UniProtKB-ARBA"/>
</dbReference>
<organism evidence="3 4">
    <name type="scientific">Croceicoccus mobilis</name>
    <dbReference type="NCBI Taxonomy" id="1703339"/>
    <lineage>
        <taxon>Bacteria</taxon>
        <taxon>Pseudomonadati</taxon>
        <taxon>Pseudomonadota</taxon>
        <taxon>Alphaproteobacteria</taxon>
        <taxon>Sphingomonadales</taxon>
        <taxon>Erythrobacteraceae</taxon>
        <taxon>Croceicoccus</taxon>
    </lineage>
</organism>
<feature type="domain" description="Thiolase C-terminal" evidence="2">
    <location>
        <begin position="257"/>
        <end position="385"/>
    </location>
</feature>
<dbReference type="InterPro" id="IPR055140">
    <property type="entry name" value="Thiolase_C_2"/>
</dbReference>
<evidence type="ECO:0000259" key="1">
    <source>
        <dbReference type="Pfam" id="PF00108"/>
    </source>
</evidence>
<dbReference type="PANTHER" id="PTHR42870:SF1">
    <property type="entry name" value="NON-SPECIFIC LIPID-TRANSFER PROTEIN-LIKE 2"/>
    <property type="match status" value="1"/>
</dbReference>